<evidence type="ECO:0000313" key="1">
    <source>
        <dbReference type="EMBL" id="EGV31489.1"/>
    </source>
</evidence>
<dbReference type="Proteomes" id="UP000005141">
    <property type="component" value="Unassembled WGS sequence"/>
</dbReference>
<evidence type="ECO:0000313" key="2">
    <source>
        <dbReference type="Proteomes" id="UP000005141"/>
    </source>
</evidence>
<reference evidence="1 2" key="1">
    <citation type="submission" date="2011-07" db="EMBL/GenBank/DDBJ databases">
        <title>The Genome Sequence of Prevotella oulorum F0390.</title>
        <authorList>
            <consortium name="The Broad Institute Genome Sequencing Platform"/>
            <consortium name="The Broad Institute Genome Sequencing Center for Infectious Disease"/>
            <person name="Earl A."/>
            <person name="Ward D."/>
            <person name="Feldgarden M."/>
            <person name="Gevers D."/>
            <person name="Izard J."/>
            <person name="Ganesan A."/>
            <person name="Baranova O.V."/>
            <person name="Blanton J.M."/>
            <person name="Tanner A.C."/>
            <person name="Dewhirst F.E."/>
            <person name="Young S.K."/>
            <person name="Zeng Q."/>
            <person name="Gargeya S."/>
            <person name="Fitzgerald M."/>
            <person name="Haas B."/>
            <person name="Abouelleil A."/>
            <person name="Alvarado L."/>
            <person name="Arachchi H.M."/>
            <person name="Berlin A."/>
            <person name="Brown A."/>
            <person name="Chapman S.B."/>
            <person name="Chen Z."/>
            <person name="Dunbar C."/>
            <person name="Freedman E."/>
            <person name="Gearin G."/>
            <person name="Gellesch M."/>
            <person name="Goldberg J."/>
            <person name="Griggs A."/>
            <person name="Gujja S."/>
            <person name="Heiman D."/>
            <person name="Howarth C."/>
            <person name="Larson L."/>
            <person name="Lui A."/>
            <person name="MacDonald P.J.P."/>
            <person name="Mehta T."/>
            <person name="Montmayeur A."/>
            <person name="Murphy C."/>
            <person name="Neiman D."/>
            <person name="Pearson M."/>
            <person name="Priest M."/>
            <person name="Roberts A."/>
            <person name="Saif S."/>
            <person name="Shea T."/>
            <person name="Shenoy N."/>
            <person name="Sisk P."/>
            <person name="Stolte C."/>
            <person name="Sykes S."/>
            <person name="Wortman J."/>
            <person name="Nusbaum C."/>
            <person name="Birren B."/>
        </authorList>
    </citation>
    <scope>NUCLEOTIDE SEQUENCE [LARGE SCALE GENOMIC DNA]</scope>
    <source>
        <strain evidence="1 2">F0390</strain>
    </source>
</reference>
<accession>G1WBN5</accession>
<comment type="caution">
    <text evidence="1">The sequence shown here is derived from an EMBL/GenBank/DDBJ whole genome shotgun (WGS) entry which is preliminary data.</text>
</comment>
<organism evidence="1 2">
    <name type="scientific">Segatella oulorum F0390</name>
    <dbReference type="NCBI Taxonomy" id="702438"/>
    <lineage>
        <taxon>Bacteria</taxon>
        <taxon>Pseudomonadati</taxon>
        <taxon>Bacteroidota</taxon>
        <taxon>Bacteroidia</taxon>
        <taxon>Bacteroidales</taxon>
        <taxon>Prevotellaceae</taxon>
        <taxon>Segatella</taxon>
    </lineage>
</organism>
<dbReference type="HOGENOM" id="CLU_3404843_0_0_10"/>
<protein>
    <submittedName>
        <fullName evidence="1">Uncharacterized protein</fullName>
    </submittedName>
</protein>
<proteinExistence type="predicted"/>
<dbReference type="EMBL" id="ADGI01000044">
    <property type="protein sequence ID" value="EGV31489.1"/>
    <property type="molecule type" value="Genomic_DNA"/>
</dbReference>
<sequence length="30" mass="3394">MIRLSNEEIYNIYSGSCIDMKSPTQTNGEV</sequence>
<name>G1WBN5_9BACT</name>
<gene>
    <name evidence="1" type="ORF">HMPREF9431_01236</name>
</gene>
<keyword evidence="2" id="KW-1185">Reference proteome</keyword>
<dbReference type="AlphaFoldDB" id="G1WBN5"/>